<feature type="transmembrane region" description="Helical" evidence="1">
    <location>
        <begin position="98"/>
        <end position="115"/>
    </location>
</feature>
<feature type="transmembrane region" description="Helical" evidence="1">
    <location>
        <begin position="151"/>
        <end position="176"/>
    </location>
</feature>
<feature type="transmembrane region" description="Helical" evidence="1">
    <location>
        <begin position="74"/>
        <end position="92"/>
    </location>
</feature>
<feature type="transmembrane region" description="Helical" evidence="1">
    <location>
        <begin position="43"/>
        <end position="62"/>
    </location>
</feature>
<dbReference type="RefSeq" id="WP_162244882.1">
    <property type="nucleotide sequence ID" value="NZ_BAABEG010000001.1"/>
</dbReference>
<dbReference type="Proteomes" id="UP000536262">
    <property type="component" value="Unassembled WGS sequence"/>
</dbReference>
<proteinExistence type="predicted"/>
<dbReference type="AlphaFoldDB" id="A0A7X0KL97"/>
<name>A0A7X0KL97_9HYPH</name>
<gene>
    <name evidence="2" type="ORF">GGR00_002636</name>
</gene>
<sequence>MNTTSTRKITRFATAVAVAYAASTMPSYAHFLPNAGGLGAGLSHPLSGLDHILAMAGVGIWAGQNADNEPVFRWLPLGFVIGMIAGAVFGMTGFPLPFVELGIAGSVVVLGAIVALGSRVPFGAAFAMTVVFGGLHGFAHGQELPIASNALLYGLGFVVSTAVLHAIGFSLATFVARLSWRTALRVGGGGIAVAGVALASSLAA</sequence>
<dbReference type="EMBL" id="JACHOU010000005">
    <property type="protein sequence ID" value="MBB6354840.1"/>
    <property type="molecule type" value="Genomic_DNA"/>
</dbReference>
<feature type="transmembrane region" description="Helical" evidence="1">
    <location>
        <begin position="12"/>
        <end position="31"/>
    </location>
</feature>
<protein>
    <submittedName>
        <fullName evidence="2">Urease accessory protein</fullName>
    </submittedName>
</protein>
<evidence type="ECO:0000313" key="2">
    <source>
        <dbReference type="EMBL" id="MBB6354840.1"/>
    </source>
</evidence>
<feature type="transmembrane region" description="Helical" evidence="1">
    <location>
        <begin position="183"/>
        <end position="203"/>
    </location>
</feature>
<evidence type="ECO:0000256" key="1">
    <source>
        <dbReference type="SAM" id="Phobius"/>
    </source>
</evidence>
<keyword evidence="3" id="KW-1185">Reference proteome</keyword>
<dbReference type="PIRSF" id="PIRSF016919">
    <property type="entry name" value="HupE_UreJ"/>
    <property type="match status" value="1"/>
</dbReference>
<dbReference type="Pfam" id="PF04955">
    <property type="entry name" value="HupE_UreJ"/>
    <property type="match status" value="1"/>
</dbReference>
<comment type="caution">
    <text evidence="2">The sequence shown here is derived from an EMBL/GenBank/DDBJ whole genome shotgun (WGS) entry which is preliminary data.</text>
</comment>
<evidence type="ECO:0000313" key="3">
    <source>
        <dbReference type="Proteomes" id="UP000536262"/>
    </source>
</evidence>
<feature type="transmembrane region" description="Helical" evidence="1">
    <location>
        <begin position="122"/>
        <end position="139"/>
    </location>
</feature>
<organism evidence="2 3">
    <name type="scientific">Aminobacter aganoensis</name>
    <dbReference type="NCBI Taxonomy" id="83264"/>
    <lineage>
        <taxon>Bacteria</taxon>
        <taxon>Pseudomonadati</taxon>
        <taxon>Pseudomonadota</taxon>
        <taxon>Alphaproteobacteria</taxon>
        <taxon>Hyphomicrobiales</taxon>
        <taxon>Phyllobacteriaceae</taxon>
        <taxon>Aminobacter</taxon>
    </lineage>
</organism>
<keyword evidence="1" id="KW-0472">Membrane</keyword>
<dbReference type="InterPro" id="IPR007038">
    <property type="entry name" value="HupE_UreJ"/>
</dbReference>
<reference evidence="2 3" key="1">
    <citation type="submission" date="2020-08" db="EMBL/GenBank/DDBJ databases">
        <title>Genomic Encyclopedia of Type Strains, Phase IV (KMG-IV): sequencing the most valuable type-strain genomes for metagenomic binning, comparative biology and taxonomic classification.</title>
        <authorList>
            <person name="Goeker M."/>
        </authorList>
    </citation>
    <scope>NUCLEOTIDE SEQUENCE [LARGE SCALE GENOMIC DNA]</scope>
    <source>
        <strain evidence="2 3">DSM 7051</strain>
    </source>
</reference>
<keyword evidence="1" id="KW-1133">Transmembrane helix</keyword>
<accession>A0A7X0KL97</accession>
<keyword evidence="1" id="KW-0812">Transmembrane</keyword>